<organism evidence="3 4">
    <name type="scientific">Undibacterium hunanense</name>
    <dbReference type="NCBI Taxonomy" id="2762292"/>
    <lineage>
        <taxon>Bacteria</taxon>
        <taxon>Pseudomonadati</taxon>
        <taxon>Pseudomonadota</taxon>
        <taxon>Betaproteobacteria</taxon>
        <taxon>Burkholderiales</taxon>
        <taxon>Oxalobacteraceae</taxon>
        <taxon>Undibacterium</taxon>
    </lineage>
</organism>
<keyword evidence="1 2" id="KW-0378">Hydrolase</keyword>
<gene>
    <name evidence="2" type="primary">folE2</name>
    <name evidence="3" type="ORF">H8L32_17635</name>
</gene>
<comment type="catalytic activity">
    <reaction evidence="2">
        <text>GTP + H2O = 7,8-dihydroneopterin 3'-triphosphate + formate + H(+)</text>
        <dbReference type="Rhea" id="RHEA:17473"/>
        <dbReference type="ChEBI" id="CHEBI:15377"/>
        <dbReference type="ChEBI" id="CHEBI:15378"/>
        <dbReference type="ChEBI" id="CHEBI:15740"/>
        <dbReference type="ChEBI" id="CHEBI:37565"/>
        <dbReference type="ChEBI" id="CHEBI:58462"/>
        <dbReference type="EC" id="3.5.4.16"/>
    </reaction>
</comment>
<evidence type="ECO:0000313" key="4">
    <source>
        <dbReference type="Proteomes" id="UP000650424"/>
    </source>
</evidence>
<comment type="pathway">
    <text evidence="2">Cofactor biosynthesis; 7,8-dihydroneopterin triphosphate biosynthesis; 7,8-dihydroneopterin triphosphate from GTP: step 1/1.</text>
</comment>
<dbReference type="EC" id="3.5.4.16" evidence="2"/>
<dbReference type="RefSeq" id="WP_186948578.1">
    <property type="nucleotide sequence ID" value="NZ_JACOGF010000009.1"/>
</dbReference>
<dbReference type="Pfam" id="PF02649">
    <property type="entry name" value="GCHY-1"/>
    <property type="match status" value="1"/>
</dbReference>
<keyword evidence="4" id="KW-1185">Reference proteome</keyword>
<sequence length="309" mass="33838">MNSKELPDVARHGIVSLPGALDWVGMQGVEMPLRLAEISQGHPVHAHINAEVNLPDPDIKGIHMSRLYLLLDSFADIESLRPASLHDLLREMVNSHHDCGTDSARVSISFNLLHRRPALLSLHLAGWRSYPVRLDIRLIAGVLQLQLGVSVLYSSTCPCSAALSRQLISAGFMATLGQRDTLSATEVADWLNINSTLATPHSQRSIAEVSLLLPSDATEFGILPLINLLEDSLQTPVQTAVKRVDEQAFAKRNGANLMYVEDAARRLQHAVSSLSDNAEIRVRHLESLHPHDAYAQSRSGAPLFAGDWS</sequence>
<evidence type="ECO:0000256" key="2">
    <source>
        <dbReference type="HAMAP-Rule" id="MF_01527"/>
    </source>
</evidence>
<dbReference type="InterPro" id="IPR003801">
    <property type="entry name" value="GTP_cyclohydrolase_FolE2/MptA"/>
</dbReference>
<dbReference type="NCBIfam" id="NF010200">
    <property type="entry name" value="PRK13674.1-1"/>
    <property type="match status" value="1"/>
</dbReference>
<dbReference type="HAMAP" id="MF_01527_B">
    <property type="entry name" value="GTP_cyclohydrol_B"/>
    <property type="match status" value="1"/>
</dbReference>
<feature type="site" description="May be catalytically important" evidence="2">
    <location>
        <position position="157"/>
    </location>
</feature>
<dbReference type="PANTHER" id="PTHR36445:SF1">
    <property type="entry name" value="GTP CYCLOHYDROLASE MPTA"/>
    <property type="match status" value="1"/>
</dbReference>
<accession>A0ABR6ZTU6</accession>
<name>A0ABR6ZTU6_9BURK</name>
<evidence type="ECO:0000313" key="3">
    <source>
        <dbReference type="EMBL" id="MBC3919316.1"/>
    </source>
</evidence>
<comment type="similarity">
    <text evidence="2">Belongs to the GTP cyclohydrolase IV family.</text>
</comment>
<dbReference type="EMBL" id="JACOGF010000009">
    <property type="protein sequence ID" value="MBC3919316.1"/>
    <property type="molecule type" value="Genomic_DNA"/>
</dbReference>
<comment type="caution">
    <text evidence="3">The sequence shown here is derived from an EMBL/GenBank/DDBJ whole genome shotgun (WGS) entry which is preliminary data.</text>
</comment>
<proteinExistence type="inferred from homology"/>
<dbReference type="PANTHER" id="PTHR36445">
    <property type="entry name" value="GTP CYCLOHYDROLASE MPTA"/>
    <property type="match status" value="1"/>
</dbReference>
<evidence type="ECO:0000256" key="1">
    <source>
        <dbReference type="ARBA" id="ARBA00022801"/>
    </source>
</evidence>
<protein>
    <recommendedName>
        <fullName evidence="2">GTP cyclohydrolase FolE2</fullName>
        <ecNumber evidence="2">3.5.4.16</ecNumber>
    </recommendedName>
</protein>
<comment type="function">
    <text evidence="2">Converts GTP to 7,8-dihydroneopterin triphosphate.</text>
</comment>
<dbReference type="Gene3D" id="3.10.270.10">
    <property type="entry name" value="Urate Oxidase"/>
    <property type="match status" value="1"/>
</dbReference>
<dbReference type="Proteomes" id="UP000650424">
    <property type="component" value="Unassembled WGS sequence"/>
</dbReference>
<dbReference type="InterPro" id="IPR022838">
    <property type="entry name" value="GTP_cyclohydrolase_FolE2"/>
</dbReference>
<reference evidence="3 4" key="1">
    <citation type="submission" date="2020-08" db="EMBL/GenBank/DDBJ databases">
        <title>Novel species isolated from subtropical streams in China.</title>
        <authorList>
            <person name="Lu H."/>
        </authorList>
    </citation>
    <scope>NUCLEOTIDE SEQUENCE [LARGE SCALE GENOMIC DNA]</scope>
    <source>
        <strain evidence="3 4">CY18W</strain>
    </source>
</reference>